<name>A0A6I3JCJ7_9ACTN</name>
<dbReference type="PROSITE" id="PS51278">
    <property type="entry name" value="GATASE_TYPE_2"/>
    <property type="match status" value="1"/>
</dbReference>
<comment type="caution">
    <text evidence="2">The sequence shown here is derived from an EMBL/GenBank/DDBJ whole genome shotgun (WGS) entry which is preliminary data.</text>
</comment>
<keyword evidence="1 2" id="KW-0315">Glutamine amidotransferase</keyword>
<dbReference type="Pfam" id="PF13230">
    <property type="entry name" value="GATase_4"/>
    <property type="match status" value="1"/>
</dbReference>
<sequence>MCRLFGMHAGRTPRRATFWLLSAPDSLAEQSHRMPDGTGLGVFGPDGHPVLDKQPLAAFEDRAFATEAKDLASTTFVAHVRYATTGPVQPENTHPFEQDGRLFAHNGVVEDLDRLEDRLRDLDAMSLVQGQTDSERVFALISAEARRNGGDVGAAITAALSWIAANLTLYAVNIILVTPTDLWAVRYPDTHELHVLEVSGRDGLDALSHGTSRISTRSEELAGLRSVVIASEPMTDDPGWRLLDSGEVLHVGPDLDVHSSRPLPAHPAHLKAIDDLERDTALAQHPGGHEGLAAGH</sequence>
<evidence type="ECO:0000313" key="2">
    <source>
        <dbReference type="EMBL" id="MTB95789.1"/>
    </source>
</evidence>
<protein>
    <submittedName>
        <fullName evidence="2">Class II glutamine amidotransferase</fullName>
    </submittedName>
</protein>
<gene>
    <name evidence="2" type="ORF">GGQ22_11920</name>
</gene>
<dbReference type="InterPro" id="IPR026869">
    <property type="entry name" value="EgtC-like"/>
</dbReference>
<keyword evidence="3" id="KW-1185">Reference proteome</keyword>
<evidence type="ECO:0000313" key="3">
    <source>
        <dbReference type="Proteomes" id="UP000433406"/>
    </source>
</evidence>
<evidence type="ECO:0000256" key="1">
    <source>
        <dbReference type="ARBA" id="ARBA00022962"/>
    </source>
</evidence>
<dbReference type="Proteomes" id="UP000433406">
    <property type="component" value="Unassembled WGS sequence"/>
</dbReference>
<dbReference type="Gene3D" id="3.60.20.10">
    <property type="entry name" value="Glutamine Phosphoribosylpyrophosphate, subunit 1, domain 1"/>
    <property type="match status" value="1"/>
</dbReference>
<dbReference type="AlphaFoldDB" id="A0A6I3JCJ7"/>
<dbReference type="InterPro" id="IPR029055">
    <property type="entry name" value="Ntn_hydrolases_N"/>
</dbReference>
<dbReference type="EMBL" id="WLCI01000013">
    <property type="protein sequence ID" value="MTB95789.1"/>
    <property type="molecule type" value="Genomic_DNA"/>
</dbReference>
<dbReference type="InterPro" id="IPR017932">
    <property type="entry name" value="GATase_2_dom"/>
</dbReference>
<keyword evidence="2" id="KW-0808">Transferase</keyword>
<dbReference type="CDD" id="cd01908">
    <property type="entry name" value="YafJ"/>
    <property type="match status" value="1"/>
</dbReference>
<proteinExistence type="predicted"/>
<organism evidence="2 3">
    <name type="scientific">Nocardioides marmotae</name>
    <dbReference type="NCBI Taxonomy" id="2663857"/>
    <lineage>
        <taxon>Bacteria</taxon>
        <taxon>Bacillati</taxon>
        <taxon>Actinomycetota</taxon>
        <taxon>Actinomycetes</taxon>
        <taxon>Propionibacteriales</taxon>
        <taxon>Nocardioidaceae</taxon>
        <taxon>Nocardioides</taxon>
    </lineage>
</organism>
<dbReference type="GO" id="GO:0016740">
    <property type="term" value="F:transferase activity"/>
    <property type="evidence" value="ECO:0007669"/>
    <property type="project" value="UniProtKB-KW"/>
</dbReference>
<dbReference type="PANTHER" id="PTHR42824">
    <property type="entry name" value="GLUTAMINE AMIDOTRANSFERASE"/>
    <property type="match status" value="1"/>
</dbReference>
<dbReference type="SUPFAM" id="SSF56235">
    <property type="entry name" value="N-terminal nucleophile aminohydrolases (Ntn hydrolases)"/>
    <property type="match status" value="1"/>
</dbReference>
<accession>A0A6I3JCJ7</accession>
<reference evidence="2 3" key="1">
    <citation type="submission" date="2019-10" db="EMBL/GenBank/DDBJ databases">
        <title>Nocardioides novel species isolated from the excrement of Marmot.</title>
        <authorList>
            <person name="Zhang G."/>
        </authorList>
    </citation>
    <scope>NUCLEOTIDE SEQUENCE [LARGE SCALE GENOMIC DNA]</scope>
    <source>
        <strain evidence="3">zg-579</strain>
    </source>
</reference>
<dbReference type="PANTHER" id="PTHR42824:SF1">
    <property type="entry name" value="GLUTAMINE AMIDOTRANSFERASE YAFJ-RELATED"/>
    <property type="match status" value="1"/>
</dbReference>